<comment type="caution">
    <text evidence="1">The sequence shown here is derived from an EMBL/GenBank/DDBJ whole genome shotgun (WGS) entry which is preliminary data.</text>
</comment>
<dbReference type="EMBL" id="JAINUG010000065">
    <property type="protein sequence ID" value="KAJ8402145.1"/>
    <property type="molecule type" value="Genomic_DNA"/>
</dbReference>
<organism evidence="1 2">
    <name type="scientific">Aldrovandia affinis</name>
    <dbReference type="NCBI Taxonomy" id="143900"/>
    <lineage>
        <taxon>Eukaryota</taxon>
        <taxon>Metazoa</taxon>
        <taxon>Chordata</taxon>
        <taxon>Craniata</taxon>
        <taxon>Vertebrata</taxon>
        <taxon>Euteleostomi</taxon>
        <taxon>Actinopterygii</taxon>
        <taxon>Neopterygii</taxon>
        <taxon>Teleostei</taxon>
        <taxon>Notacanthiformes</taxon>
        <taxon>Halosauridae</taxon>
        <taxon>Aldrovandia</taxon>
    </lineage>
</organism>
<protein>
    <submittedName>
        <fullName evidence="1">Uncharacterized protein</fullName>
    </submittedName>
</protein>
<evidence type="ECO:0000313" key="2">
    <source>
        <dbReference type="Proteomes" id="UP001221898"/>
    </source>
</evidence>
<sequence>MGGKLKEWMKGTQTPMQGVRPSCCNTKLYKLPLLAASVSHPAPPRPSPAQASALLACRSGGALGLAVHERAGAPDGMAGVGSEFVQGLNPPPPMAGGV</sequence>
<proteinExistence type="predicted"/>
<reference evidence="1" key="1">
    <citation type="journal article" date="2023" name="Science">
        <title>Genome structures resolve the early diversification of teleost fishes.</title>
        <authorList>
            <person name="Parey E."/>
            <person name="Louis A."/>
            <person name="Montfort J."/>
            <person name="Bouchez O."/>
            <person name="Roques C."/>
            <person name="Iampietro C."/>
            <person name="Lluch J."/>
            <person name="Castinel A."/>
            <person name="Donnadieu C."/>
            <person name="Desvignes T."/>
            <person name="Floi Bucao C."/>
            <person name="Jouanno E."/>
            <person name="Wen M."/>
            <person name="Mejri S."/>
            <person name="Dirks R."/>
            <person name="Jansen H."/>
            <person name="Henkel C."/>
            <person name="Chen W.J."/>
            <person name="Zahm M."/>
            <person name="Cabau C."/>
            <person name="Klopp C."/>
            <person name="Thompson A.W."/>
            <person name="Robinson-Rechavi M."/>
            <person name="Braasch I."/>
            <person name="Lecointre G."/>
            <person name="Bobe J."/>
            <person name="Postlethwait J.H."/>
            <person name="Berthelot C."/>
            <person name="Roest Crollius H."/>
            <person name="Guiguen Y."/>
        </authorList>
    </citation>
    <scope>NUCLEOTIDE SEQUENCE</scope>
    <source>
        <strain evidence="1">NC1722</strain>
    </source>
</reference>
<dbReference type="AlphaFoldDB" id="A0AAD7SGP5"/>
<dbReference type="Proteomes" id="UP001221898">
    <property type="component" value="Unassembled WGS sequence"/>
</dbReference>
<accession>A0AAD7SGP5</accession>
<gene>
    <name evidence="1" type="ORF">AAFF_G00370100</name>
</gene>
<evidence type="ECO:0000313" key="1">
    <source>
        <dbReference type="EMBL" id="KAJ8402145.1"/>
    </source>
</evidence>
<name>A0AAD7SGP5_9TELE</name>
<keyword evidence="2" id="KW-1185">Reference proteome</keyword>